<evidence type="ECO:0000259" key="6">
    <source>
        <dbReference type="PROSITE" id="PS50003"/>
    </source>
</evidence>
<feature type="compositionally biased region" description="Basic and acidic residues" evidence="5">
    <location>
        <begin position="2644"/>
        <end position="2676"/>
    </location>
</feature>
<feature type="compositionally biased region" description="Low complexity" evidence="5">
    <location>
        <begin position="1861"/>
        <end position="1873"/>
    </location>
</feature>
<evidence type="ECO:0000256" key="1">
    <source>
        <dbReference type="ARBA" id="ARBA00022468"/>
    </source>
</evidence>
<dbReference type="PROSITE" id="PS50003">
    <property type="entry name" value="PH_DOMAIN"/>
    <property type="match status" value="1"/>
</dbReference>
<feature type="domain" description="WW" evidence="7">
    <location>
        <begin position="2699"/>
        <end position="2727"/>
    </location>
</feature>
<evidence type="ECO:0000313" key="8">
    <source>
        <dbReference type="EMBL" id="GMI43929.1"/>
    </source>
</evidence>
<dbReference type="CDD" id="cd00821">
    <property type="entry name" value="PH"/>
    <property type="match status" value="1"/>
</dbReference>
<sequence length="2832" mass="308582">MPPAGPPPQASSSQTVEGYLYLRSPPPAPTAAPDGSVSTPHHHKRKDLDEKHIKTKGRAKSAKTLHPIMLNLSIDNAPAPISPDDPSSSSWVTFCAESSSEAARWSVALSRSRDITQYLRACRDCNNCPPLTNVLSACSSGSWRSLKFSHTLLTSYSVASLAVFFKRRARYDSASVSAASVEAITEVIIQNCAFDDGGCELLLNVFEQTPKLERIRIPNNEISDKGVRFLAASPVFQNTLIELDLAHNHLTSHSAQRLADLISNAPNLKKIDISNNNVKIDGAIPFLKAILHRKCPLEVLSLTGTEIGDVGGVLCSSIMSSPATRDTLRILRAAQCKIGRKGLQAIVSVLPVLTKIRQVRLHGNVARADAIGDAIVLATRHHFTRPGSRLNFSIGGAEGSPTEVPLHASAVKNQLASMERATAATNLRLRRRGTAIIRAENPPRRATIWLRLSSTDEVTVSVFRVRLAKLLNMKPTHVHIASTLKESSDLMRVMCELCAPVSTVKRLSTLAAQNDPKLRTAAPPPEPVQPTTLGVASMASAYAVAADFFDESGAHLDLVDDHATESLFDLVPPPPPAPSDDVALPPPPPLDVVEEEDEGEALTTDELEIIAPPHHRADVVPDTAELPGNLLDEHGPPPGGPPPNGPPAVVPPPFPPTLPPPPTTPLAMTEPRRKTLSRDYTAEWQTAEYQDLEFVRDHDDTGLDRAYTVEADPIQDVSSSSSGGSPEGAEAASPEAPGASSPVPASAPENEPVDESDRAFQERRKTRASTRFNSVSSDIGDGDSDVAAAAAPPPVSDLPPFLIKKRDLCKAIHTRQIPAIEVAIRAVRDDFMHGGSKWQEVAQPGKKTYYWNRITSKTQFEKPESVDDADLDQAQKLLSKLIMLQQDYTTLHISTDDQSLLEQYQAYLVRCAVLGYAGPEAMLAYQQMQAHIMKLIADKKIDAESTEYGMTQVKAQLVYTMLSRPAACVNAVQAQLGQMDQMRKNLGIEETAEEYIAKIWIQHSKKLDSTVEKAMQSDALRAVESAILQSYILGHHNEQTAALEVKLQSMGAQASVVLTAIFDAAKKKNIGELRKKLAEAKRIGFHAPGLQEAENLLEQQSKRSTEKNAKEAIARAAKVLKTGTLSVNNMAELIPVVKLLSSLNLETDVSTRNSLKDVQRFMSTLGEKKGDLESELLVLLSKGDATALQNFLDGRGEEEMVVAAPSKQEMESWIEACNKAGKDEGEEEELSETETTSASNSSLGFGGLTPKMEDAPKEATGIIWKKGMLMKMGRNKKGGPGGGSWKERYCLLQGKFLTYYQVSNDKKSKTKKGNMMVSAAYAEHDQSLLASRIAATMNDKPNTFRIREGRDLSTVDQMLMHEAKKQLRALQKEAMEKAMLDGINAKSAGTLGAALKQVEELGLDIKEDILEESKQILLMEDRGKAKEELRKAVDKCSRGLIMDNLAVCEKLGVEEDTEVMVEARSMIKYSETELALQRMRRAMQVANSKTFDVELVSVRTSATTSEEDKEALATLVMQNALRLFRSRLMEGSDLDTEARSLRQAMSACRNMRVEIAPMQLAKLSLNDLGIEGGMGGVPRQSKLGMNFMGGAGAGGGESIYALNKCSLLKENSENGEKGGKGTGKGFKAIAKTAMLFGSSRSGALRKNALSKSERGLVPGQYSSSKETVIFHTDRLVIASCLTKGMATSSVGEAKGLELFFYLKAIALEGRQGSEHFGASDDIAAANSAANALQMAKNKNFAQMALKIATAARKDRAVANEVYMQLCKLMTDHESYNGGGGDGDIGKGEARLRCWYMMAFFLRSVEVDKDIMPFMDHHVQMLKQFEAKLGSGAKNKMLMAMGKRQSKLGDSGRRLLSQGSFMSIGSSSNNSGSSKARGLGRGAEGGDPVMLMKVSNYCHRFLAAQAKLEGHRGKLSEFCREPKLPVAACLFEDKRVIVPVLLMNGRVASVPVHLIEVDSVYQFIAVAEMSVTNSVWDMKDPKMKLELQRRWNGFSVYAVDAKEDVSELGLVPDEKDRVQADTDVCWMSTYDEFVSKEKMLVLRLRGSNRAETGGTGFTPKVLDDEEYDKDVVVAKNLWKAWLKAGVTGVHKGLPADSLKLQLEFVEEARKMSAGLYDEGSGIGPAAGYLLGLEFVMEVEAEEFKQMADTGSFQAVAPWVKKRAGNRAVQVDVAEELVKCLAKLGCGCGRSNKHFEYLLKRAWASYGRMWDLFGTTKFNATLKQNKQVAMSMDVEIYVGCDGVTLTKKGEDKVMFKCRHADIDEIVSRSEQHLMLGFTGMNLEFDVVEEGGGQAISSLVGSLCGDVLWEGSFLHGCGQGDAEAKAGSFSQHEMMNSFLHEFPMLNSPPDPPKLEIDMSSFDVPKSHRGDWVEQAKEAEQRAVEEARELSEKAAAREQETMEKATMNMMNIAEEEEEGGGRGKAAGKASAVKNSNAKKNWKKAVSAAKVIGAVQRRHQLNSTIFGVPGNPPSMNYMIPDPPPHRRRFGVVHSHSRICGGVMHPPVKPDVTKIGMPKDVLPKLDLAFPTVSAQEARQMRTKTGVESKKGRAKLSIDSTVSTFGSHNPAAGMRPSLVSIEAREEEDEEGFEDLTELGGRGRKRGSSMAQHVGGGRSRRLSTGLFGGEVVEMDVVDEEADEVQAEEPAEEPAKKREPEPEPAKAGVAEEKHVELVDPKESKTEAPPPGLQAAAARKAGEGPLDLWECRCDPTSNYAYYVHKKTGQGAWTPPEGSTQEELAEFTRQYQEFYQRIVLAKWQEQQQQVASSAEATTTTGGGAGKRTSAWAGAISAQVQQAAAGGTGGEQAQQTSWDDMTSDQKAYYTWYYKAQAKAQQQKQ</sequence>
<evidence type="ECO:0000256" key="2">
    <source>
        <dbReference type="ARBA" id="ARBA00022614"/>
    </source>
</evidence>
<dbReference type="PROSITE" id="PS50020">
    <property type="entry name" value="WW_DOMAIN_2"/>
    <property type="match status" value="2"/>
</dbReference>
<feature type="coiled-coil region" evidence="4">
    <location>
        <begin position="2369"/>
        <end position="2411"/>
    </location>
</feature>
<dbReference type="InterPro" id="IPR001202">
    <property type="entry name" value="WW_dom"/>
</dbReference>
<dbReference type="Pfam" id="PF00169">
    <property type="entry name" value="PH"/>
    <property type="match status" value="1"/>
</dbReference>
<feature type="domain" description="WW" evidence="7">
    <location>
        <begin position="838"/>
        <end position="865"/>
    </location>
</feature>
<feature type="region of interest" description="Disordered" evidence="5">
    <location>
        <begin position="1220"/>
        <end position="1251"/>
    </location>
</feature>
<evidence type="ECO:0000256" key="4">
    <source>
        <dbReference type="SAM" id="Coils"/>
    </source>
</evidence>
<keyword evidence="3" id="KW-0677">Repeat</keyword>
<dbReference type="Proteomes" id="UP001165060">
    <property type="component" value="Unassembled WGS sequence"/>
</dbReference>
<feature type="region of interest" description="Disordered" evidence="5">
    <location>
        <begin position="1"/>
        <end position="61"/>
    </location>
</feature>
<dbReference type="InterPro" id="IPR036020">
    <property type="entry name" value="WW_dom_sf"/>
</dbReference>
<feature type="compositionally biased region" description="Low complexity" evidence="5">
    <location>
        <begin position="717"/>
        <end position="749"/>
    </location>
</feature>
<gene>
    <name evidence="8" type="ORF">TeGR_g1432</name>
</gene>
<keyword evidence="2" id="KW-0433">Leucine-rich repeat</keyword>
<feature type="region of interest" description="Disordered" evidence="5">
    <location>
        <begin position="2757"/>
        <end position="2808"/>
    </location>
</feature>
<feature type="compositionally biased region" description="Low complexity" evidence="5">
    <location>
        <begin position="1233"/>
        <end position="1242"/>
    </location>
</feature>
<keyword evidence="9" id="KW-1185">Reference proteome</keyword>
<dbReference type="SUPFAM" id="SSF51045">
    <property type="entry name" value="WW domain"/>
    <property type="match status" value="1"/>
</dbReference>
<dbReference type="Gene3D" id="2.20.70.10">
    <property type="match status" value="2"/>
</dbReference>
<feature type="compositionally biased region" description="Low complexity" evidence="5">
    <location>
        <begin position="2757"/>
        <end position="2768"/>
    </location>
</feature>
<dbReference type="PANTHER" id="PTHR24113:SF12">
    <property type="entry name" value="RAN GTPASE-ACTIVATING PROTEIN 1"/>
    <property type="match status" value="1"/>
</dbReference>
<accession>A0ABQ6N9K7</accession>
<feature type="region of interest" description="Disordered" evidence="5">
    <location>
        <begin position="567"/>
        <end position="589"/>
    </location>
</feature>
<dbReference type="InterPro" id="IPR001849">
    <property type="entry name" value="PH_domain"/>
</dbReference>
<feature type="region of interest" description="Disordered" evidence="5">
    <location>
        <begin position="1861"/>
        <end position="1880"/>
    </location>
</feature>
<dbReference type="Gene3D" id="3.80.10.10">
    <property type="entry name" value="Ribonuclease Inhibitor"/>
    <property type="match status" value="1"/>
</dbReference>
<dbReference type="InterPro" id="IPR032675">
    <property type="entry name" value="LRR_dom_sf"/>
</dbReference>
<evidence type="ECO:0000313" key="9">
    <source>
        <dbReference type="Proteomes" id="UP001165060"/>
    </source>
</evidence>
<evidence type="ECO:0000259" key="7">
    <source>
        <dbReference type="PROSITE" id="PS50020"/>
    </source>
</evidence>
<feature type="compositionally biased region" description="Acidic residues" evidence="5">
    <location>
        <begin position="2577"/>
        <end position="2589"/>
    </location>
</feature>
<feature type="compositionally biased region" description="Basic and acidic residues" evidence="5">
    <location>
        <begin position="670"/>
        <end position="680"/>
    </location>
</feature>
<dbReference type="SUPFAM" id="SSF52047">
    <property type="entry name" value="RNI-like"/>
    <property type="match status" value="1"/>
</dbReference>
<name>A0ABQ6N9K7_9STRA</name>
<dbReference type="CDD" id="cd00201">
    <property type="entry name" value="WW"/>
    <property type="match status" value="1"/>
</dbReference>
<feature type="compositionally biased region" description="Pro residues" evidence="5">
    <location>
        <begin position="636"/>
        <end position="664"/>
    </location>
</feature>
<feature type="compositionally biased region" description="Acidic residues" evidence="5">
    <location>
        <begin position="2631"/>
        <end position="2643"/>
    </location>
</feature>
<feature type="domain" description="PH" evidence="6">
    <location>
        <begin position="1262"/>
        <end position="1380"/>
    </location>
</feature>
<dbReference type="InterPro" id="IPR027038">
    <property type="entry name" value="RanGap"/>
</dbReference>
<proteinExistence type="predicted"/>
<keyword evidence="4" id="KW-0175">Coiled coil</keyword>
<dbReference type="SUPFAM" id="SSF50729">
    <property type="entry name" value="PH domain-like"/>
    <property type="match status" value="1"/>
</dbReference>
<feature type="region of interest" description="Disordered" evidence="5">
    <location>
        <begin position="619"/>
        <end position="680"/>
    </location>
</feature>
<dbReference type="SMART" id="SM00368">
    <property type="entry name" value="LRR_RI"/>
    <property type="match status" value="6"/>
</dbReference>
<feature type="region of interest" description="Disordered" evidence="5">
    <location>
        <begin position="2577"/>
        <end position="2615"/>
    </location>
</feature>
<feature type="region of interest" description="Disordered" evidence="5">
    <location>
        <begin position="2631"/>
        <end position="2690"/>
    </location>
</feature>
<dbReference type="Gene3D" id="2.30.29.30">
    <property type="entry name" value="Pleckstrin-homology domain (PH domain)/Phosphotyrosine-binding domain (PTB)"/>
    <property type="match status" value="1"/>
</dbReference>
<feature type="compositionally biased region" description="Pro residues" evidence="5">
    <location>
        <begin position="571"/>
        <end position="589"/>
    </location>
</feature>
<reference evidence="8 9" key="1">
    <citation type="journal article" date="2023" name="Commun. Biol.">
        <title>Genome analysis of Parmales, the sister group of diatoms, reveals the evolutionary specialization of diatoms from phago-mixotrophs to photoautotrophs.</title>
        <authorList>
            <person name="Ban H."/>
            <person name="Sato S."/>
            <person name="Yoshikawa S."/>
            <person name="Yamada K."/>
            <person name="Nakamura Y."/>
            <person name="Ichinomiya M."/>
            <person name="Sato N."/>
            <person name="Blanc-Mathieu R."/>
            <person name="Endo H."/>
            <person name="Kuwata A."/>
            <person name="Ogata H."/>
        </authorList>
    </citation>
    <scope>NUCLEOTIDE SEQUENCE [LARGE SCALE GENOMIC DNA]</scope>
</reference>
<dbReference type="PANTHER" id="PTHR24113">
    <property type="entry name" value="RAN GTPASE-ACTIVATING PROTEIN 1"/>
    <property type="match status" value="1"/>
</dbReference>
<evidence type="ECO:0000256" key="5">
    <source>
        <dbReference type="SAM" id="MobiDB-lite"/>
    </source>
</evidence>
<dbReference type="SMART" id="SM00456">
    <property type="entry name" value="WW"/>
    <property type="match status" value="2"/>
</dbReference>
<dbReference type="InterPro" id="IPR011993">
    <property type="entry name" value="PH-like_dom_sf"/>
</dbReference>
<feature type="compositionally biased region" description="Low complexity" evidence="5">
    <location>
        <begin position="774"/>
        <end position="790"/>
    </location>
</feature>
<feature type="region of interest" description="Disordered" evidence="5">
    <location>
        <begin position="708"/>
        <end position="792"/>
    </location>
</feature>
<protein>
    <submittedName>
        <fullName evidence="8">Uncharacterized protein</fullName>
    </submittedName>
</protein>
<feature type="compositionally biased region" description="Low complexity" evidence="5">
    <location>
        <begin position="2781"/>
        <end position="2803"/>
    </location>
</feature>
<comment type="caution">
    <text evidence="8">The sequence shown here is derived from an EMBL/GenBank/DDBJ whole genome shotgun (WGS) entry which is preliminary data.</text>
</comment>
<organism evidence="8 9">
    <name type="scientific">Tetraparma gracilis</name>
    <dbReference type="NCBI Taxonomy" id="2962635"/>
    <lineage>
        <taxon>Eukaryota</taxon>
        <taxon>Sar</taxon>
        <taxon>Stramenopiles</taxon>
        <taxon>Ochrophyta</taxon>
        <taxon>Bolidophyceae</taxon>
        <taxon>Parmales</taxon>
        <taxon>Triparmaceae</taxon>
        <taxon>Tetraparma</taxon>
    </lineage>
</organism>
<keyword evidence="1" id="KW-0343">GTPase activation</keyword>
<dbReference type="EMBL" id="BRYB01002374">
    <property type="protein sequence ID" value="GMI43929.1"/>
    <property type="molecule type" value="Genomic_DNA"/>
</dbReference>
<dbReference type="PROSITE" id="PS01159">
    <property type="entry name" value="WW_DOMAIN_1"/>
    <property type="match status" value="1"/>
</dbReference>
<evidence type="ECO:0000256" key="3">
    <source>
        <dbReference type="ARBA" id="ARBA00022737"/>
    </source>
</evidence>